<keyword evidence="3" id="KW-1185">Reference proteome</keyword>
<keyword evidence="1" id="KW-0812">Transmembrane</keyword>
<dbReference type="PANTHER" id="PTHR11686">
    <property type="entry name" value="GAMMA GLUTAMYL TRANSPEPTIDASE"/>
    <property type="match status" value="1"/>
</dbReference>
<dbReference type="GO" id="GO:0006751">
    <property type="term" value="P:glutathione catabolic process"/>
    <property type="evidence" value="ECO:0007669"/>
    <property type="project" value="InterPro"/>
</dbReference>
<evidence type="ECO:0000313" key="2">
    <source>
        <dbReference type="EMBL" id="CAH1396494.1"/>
    </source>
</evidence>
<dbReference type="InterPro" id="IPR000101">
    <property type="entry name" value="GGT_peptidase"/>
</dbReference>
<dbReference type="OrthoDB" id="9977870at2759"/>
<keyword evidence="1" id="KW-1133">Transmembrane helix</keyword>
<feature type="transmembrane region" description="Helical" evidence="1">
    <location>
        <begin position="94"/>
        <end position="121"/>
    </location>
</feature>
<evidence type="ECO:0000256" key="1">
    <source>
        <dbReference type="SAM" id="Phobius"/>
    </source>
</evidence>
<dbReference type="GO" id="GO:0036374">
    <property type="term" value="F:glutathione hydrolase activity"/>
    <property type="evidence" value="ECO:0007669"/>
    <property type="project" value="InterPro"/>
</dbReference>
<organism evidence="2 3">
    <name type="scientific">Nezara viridula</name>
    <name type="common">Southern green stink bug</name>
    <name type="synonym">Cimex viridulus</name>
    <dbReference type="NCBI Taxonomy" id="85310"/>
    <lineage>
        <taxon>Eukaryota</taxon>
        <taxon>Metazoa</taxon>
        <taxon>Ecdysozoa</taxon>
        <taxon>Arthropoda</taxon>
        <taxon>Hexapoda</taxon>
        <taxon>Insecta</taxon>
        <taxon>Pterygota</taxon>
        <taxon>Neoptera</taxon>
        <taxon>Paraneoptera</taxon>
        <taxon>Hemiptera</taxon>
        <taxon>Heteroptera</taxon>
        <taxon>Panheteroptera</taxon>
        <taxon>Pentatomomorpha</taxon>
        <taxon>Pentatomoidea</taxon>
        <taxon>Pentatomidae</taxon>
        <taxon>Pentatominae</taxon>
        <taxon>Nezara</taxon>
    </lineage>
</organism>
<dbReference type="SUPFAM" id="SSF56235">
    <property type="entry name" value="N-terminal nucleophile aminohydrolases (Ntn hydrolases)"/>
    <property type="match status" value="1"/>
</dbReference>
<protein>
    <submittedName>
        <fullName evidence="2">Uncharacterized protein</fullName>
    </submittedName>
</protein>
<dbReference type="InterPro" id="IPR029055">
    <property type="entry name" value="Ntn_hydrolases_N"/>
</dbReference>
<name>A0A9P0H6V0_NEZVI</name>
<reference evidence="2" key="1">
    <citation type="submission" date="2022-01" db="EMBL/GenBank/DDBJ databases">
        <authorList>
            <person name="King R."/>
        </authorList>
    </citation>
    <scope>NUCLEOTIDE SEQUENCE</scope>
</reference>
<dbReference type="PRINTS" id="PR01210">
    <property type="entry name" value="GGTRANSPTASE"/>
</dbReference>
<dbReference type="EMBL" id="OV725079">
    <property type="protein sequence ID" value="CAH1396494.1"/>
    <property type="molecule type" value="Genomic_DNA"/>
</dbReference>
<dbReference type="AlphaFoldDB" id="A0A9P0H6V0"/>
<proteinExistence type="predicted"/>
<dbReference type="GO" id="GO:0005886">
    <property type="term" value="C:plasma membrane"/>
    <property type="evidence" value="ECO:0007669"/>
    <property type="project" value="TreeGrafter"/>
</dbReference>
<keyword evidence="1" id="KW-0472">Membrane</keyword>
<gene>
    <name evidence="2" type="ORF">NEZAVI_LOCUS6552</name>
</gene>
<feature type="transmembrane region" description="Helical" evidence="1">
    <location>
        <begin position="37"/>
        <end position="57"/>
    </location>
</feature>
<dbReference type="Proteomes" id="UP001152798">
    <property type="component" value="Chromosome 3"/>
</dbReference>
<accession>A0A9P0H6V0</accession>
<sequence length="466" mass="49926">MDASISNSINTADRASYITNESTPLHNVKLKDEGYKYIIGTFGIVTLIITIGLGVAINKDPGEVSFGSGIAADRSVCTEAGNEIFMKGGNSVDVAVAVTVCLGVVFPHLTGIGGNGVLLVYNHKTEKILMCLDSWPPAGTVVVPQLMLALYTAHSSFGHKSWSIILEPAIRIAREGFQVSESLIQSLKHLSPNANDDLKNWLHSLKLGTVIKSPQLAETLAVIQDKGVEALYTGSLNDELGKYFDSKSLSEPSLNKEPCSEAIGKGYRLISSGVGTAGPSLLNSLVDSNFSNSFSVQELADFLIGKEELSWPLPSGVVVSVTDKDDNYVSIVSGLGPVLGSQNLLKDGYIVGSLLHRSNLSRINSFGAPFIATTLQHKCEKRIVTGGVDLRDMLQVLPKILWGSEGVVNSVEAARVRITENSLLAEINHPPVLPFSLPPASMPYPVINVIQKRGDEVLAYDDSRSL</sequence>
<evidence type="ECO:0000313" key="3">
    <source>
        <dbReference type="Proteomes" id="UP001152798"/>
    </source>
</evidence>
<dbReference type="Pfam" id="PF01019">
    <property type="entry name" value="G_glu_transpept"/>
    <property type="match status" value="2"/>
</dbReference>
<dbReference type="PANTHER" id="PTHR11686:SF9">
    <property type="entry name" value="RE13973P"/>
    <property type="match status" value="1"/>
</dbReference>